<evidence type="ECO:0000313" key="2">
    <source>
        <dbReference type="Proteomes" id="UP000284706"/>
    </source>
</evidence>
<name>A0A409VEZ6_9AGAR</name>
<sequence length="445" mass="49788">MTIPFRAHTVEHHSALFGYVHPYIISYDAALQDLLIWESSPDANPGYKGKLEGDFREPIEIHLLSSNRLITRHIYDHEGHGAQDLVLHELPSGKLLDKMRLGRFDAVDTGKACLLAISHSKLITWRNGGLESGNGVVDIFALNDDDVFSLIETLYPPVEALARVFVGLNGAFQGVLLHCEPRRIVELTSFTGFPVGAALTRWASIRSEACFRTFPFISRVTTDDQKWVSHFLAHVRTSVNGIVTAHFEHPCDIAEPKGTTTIRSIDVSSLDLRWTTTIAQRTNKLRYIPSHGVVLVIGTDLSSAAQEAPRVSDVSIIILDEPTGLIKATHLVPSLRDPCSGILKSDCGFEIDVMASRNELIILFGDGQWISIPLDQFVIDGFKKFVNRDGYLLTKLFPDSQFAVPKNSRQRRDRDRGRWGWVNKALVSRNQIILECSKRGFVIFH</sequence>
<evidence type="ECO:0000313" key="1">
    <source>
        <dbReference type="EMBL" id="PPQ64787.1"/>
    </source>
</evidence>
<dbReference type="AlphaFoldDB" id="A0A409VEZ6"/>
<dbReference type="InParanoid" id="A0A409VEZ6"/>
<keyword evidence="2" id="KW-1185">Reference proteome</keyword>
<dbReference type="OrthoDB" id="3026076at2759"/>
<proteinExistence type="predicted"/>
<protein>
    <submittedName>
        <fullName evidence="1">Uncharacterized protein</fullName>
    </submittedName>
</protein>
<accession>A0A409VEZ6</accession>
<comment type="caution">
    <text evidence="1">The sequence shown here is derived from an EMBL/GenBank/DDBJ whole genome shotgun (WGS) entry which is preliminary data.</text>
</comment>
<reference evidence="1 2" key="1">
    <citation type="journal article" date="2018" name="Evol. Lett.">
        <title>Horizontal gene cluster transfer increased hallucinogenic mushroom diversity.</title>
        <authorList>
            <person name="Reynolds H.T."/>
            <person name="Vijayakumar V."/>
            <person name="Gluck-Thaler E."/>
            <person name="Korotkin H.B."/>
            <person name="Matheny P.B."/>
            <person name="Slot J.C."/>
        </authorList>
    </citation>
    <scope>NUCLEOTIDE SEQUENCE [LARGE SCALE GENOMIC DNA]</scope>
    <source>
        <strain evidence="1 2">SRW20</strain>
    </source>
</reference>
<dbReference type="Proteomes" id="UP000284706">
    <property type="component" value="Unassembled WGS sequence"/>
</dbReference>
<organism evidence="1 2">
    <name type="scientific">Gymnopilus dilepis</name>
    <dbReference type="NCBI Taxonomy" id="231916"/>
    <lineage>
        <taxon>Eukaryota</taxon>
        <taxon>Fungi</taxon>
        <taxon>Dikarya</taxon>
        <taxon>Basidiomycota</taxon>
        <taxon>Agaricomycotina</taxon>
        <taxon>Agaricomycetes</taxon>
        <taxon>Agaricomycetidae</taxon>
        <taxon>Agaricales</taxon>
        <taxon>Agaricineae</taxon>
        <taxon>Hymenogastraceae</taxon>
        <taxon>Gymnopilus</taxon>
    </lineage>
</organism>
<dbReference type="EMBL" id="NHYE01005662">
    <property type="protein sequence ID" value="PPQ64787.1"/>
    <property type="molecule type" value="Genomic_DNA"/>
</dbReference>
<gene>
    <name evidence="1" type="ORF">CVT26_002619</name>
</gene>